<evidence type="ECO:0000313" key="2">
    <source>
        <dbReference type="Proteomes" id="UP000295706"/>
    </source>
</evidence>
<dbReference type="InterPro" id="IPR018644">
    <property type="entry name" value="DUF2071"/>
</dbReference>
<evidence type="ECO:0000313" key="1">
    <source>
        <dbReference type="EMBL" id="TDB62318.1"/>
    </source>
</evidence>
<keyword evidence="2" id="KW-1185">Reference proteome</keyword>
<comment type="caution">
    <text evidence="1">The sequence shown here is derived from an EMBL/GenBank/DDBJ whole genome shotgun (WGS) entry which is preliminary data.</text>
</comment>
<protein>
    <submittedName>
        <fullName evidence="1">DUF2071 domain-containing protein</fullName>
    </submittedName>
</protein>
<name>A0A4R4K4K0_9BACT</name>
<organism evidence="1 2">
    <name type="scientific">Arundinibacter roseus</name>
    <dbReference type="NCBI Taxonomy" id="2070510"/>
    <lineage>
        <taxon>Bacteria</taxon>
        <taxon>Pseudomonadati</taxon>
        <taxon>Bacteroidota</taxon>
        <taxon>Cytophagia</taxon>
        <taxon>Cytophagales</taxon>
        <taxon>Spirosomataceae</taxon>
        <taxon>Arundinibacter</taxon>
    </lineage>
</organism>
<sequence>MSFLRAEWRKLAFANYEINPEILANYVPAGTELDFWENRCYVSLVGFMFMNTRLLGVKVPFHVNFEEVNLRFYVKRLEHDEWKRGVVFIKEIVPKYALSFVANTLYGEKYETRPMSHSWQENSTEQKVEYRWKVAEKWMSFGVSAALDTSTIAPGSEAEFITEHYWGYARKSANTTNEYQVTHPTWQKYEVQDYTIQVDFGQLYGPEFAFLNTQKPLSVLLAEGSDITVEGKRKISTMNF</sequence>
<gene>
    <name evidence="1" type="ORF">EZE20_18220</name>
</gene>
<dbReference type="OrthoDB" id="1421826at2"/>
<dbReference type="PANTHER" id="PTHR39186">
    <property type="entry name" value="DUF2071 FAMILY PROTEIN"/>
    <property type="match status" value="1"/>
</dbReference>
<reference evidence="1 2" key="1">
    <citation type="submission" date="2019-02" db="EMBL/GenBank/DDBJ databases">
        <title>Arundinibacter roseus gen. nov., sp. nov., a new member of the family Cytophagaceae.</title>
        <authorList>
            <person name="Szuroczki S."/>
            <person name="Khayer B."/>
            <person name="Sproer C."/>
            <person name="Toumi M."/>
            <person name="Szabo A."/>
            <person name="Felfoldi T."/>
            <person name="Schumann P."/>
            <person name="Toth E."/>
        </authorList>
    </citation>
    <scope>NUCLEOTIDE SEQUENCE [LARGE SCALE GENOMIC DNA]</scope>
    <source>
        <strain evidence="1 2">DMA-k-7a</strain>
    </source>
</reference>
<dbReference type="Proteomes" id="UP000295706">
    <property type="component" value="Unassembled WGS sequence"/>
</dbReference>
<dbReference type="EMBL" id="SMJU01000012">
    <property type="protein sequence ID" value="TDB62318.1"/>
    <property type="molecule type" value="Genomic_DNA"/>
</dbReference>
<dbReference type="AlphaFoldDB" id="A0A4R4K4K0"/>
<dbReference type="RefSeq" id="WP_132120327.1">
    <property type="nucleotide sequence ID" value="NZ_SMJU01000012.1"/>
</dbReference>
<dbReference type="PANTHER" id="PTHR39186:SF1">
    <property type="entry name" value="DUF2071 DOMAIN-CONTAINING PROTEIN"/>
    <property type="match status" value="1"/>
</dbReference>
<proteinExistence type="predicted"/>
<dbReference type="Pfam" id="PF09844">
    <property type="entry name" value="DUF2071"/>
    <property type="match status" value="1"/>
</dbReference>
<accession>A0A4R4K4K0</accession>